<gene>
    <name evidence="2" type="ORF">CRE_07051</name>
</gene>
<dbReference type="AlphaFoldDB" id="E3NIH0"/>
<proteinExistence type="predicted"/>
<evidence type="ECO:0000256" key="1">
    <source>
        <dbReference type="SAM" id="MobiDB-lite"/>
    </source>
</evidence>
<name>E3NIH0_CAERE</name>
<dbReference type="HOGENOM" id="CLU_1171567_0_0_1"/>
<feature type="region of interest" description="Disordered" evidence="1">
    <location>
        <begin position="197"/>
        <end position="227"/>
    </location>
</feature>
<evidence type="ECO:0000313" key="3">
    <source>
        <dbReference type="Proteomes" id="UP000008281"/>
    </source>
</evidence>
<dbReference type="EMBL" id="DS268701">
    <property type="protein sequence ID" value="EFO98990.1"/>
    <property type="molecule type" value="Genomic_DNA"/>
</dbReference>
<organism evidence="3">
    <name type="scientific">Caenorhabditis remanei</name>
    <name type="common">Caenorhabditis vulgaris</name>
    <dbReference type="NCBI Taxonomy" id="31234"/>
    <lineage>
        <taxon>Eukaryota</taxon>
        <taxon>Metazoa</taxon>
        <taxon>Ecdysozoa</taxon>
        <taxon>Nematoda</taxon>
        <taxon>Chromadorea</taxon>
        <taxon>Rhabditida</taxon>
        <taxon>Rhabditina</taxon>
        <taxon>Rhabditomorpha</taxon>
        <taxon>Rhabditoidea</taxon>
        <taxon>Rhabditidae</taxon>
        <taxon>Peloderinae</taxon>
        <taxon>Caenorhabditis</taxon>
    </lineage>
</organism>
<sequence>MSSSSSSSPAPPVSFALSTPTKMPSSSLSRCSSSASLDSVTLSAFSSPRSSTFSSPWKGVELETVPMPSSSSTFSCFHSAFSTPTKIREFKIELGMEPADIQDLTEELEKAELENSILKQKMDIFGLEIGDISKNLEKCQVELEAKSLKFEQLSAGNRMANIVIKNQIKEIETYRMAEKIWKHQQDKLEKLRATQQQEKKNHKPWNYGESWRSHQTVNTNEKTCDKKEGSEDVKLLVNHGYKKAEAEHIMKQVMEIRKMQAANKNTVSHQ</sequence>
<keyword evidence="3" id="KW-1185">Reference proteome</keyword>
<protein>
    <submittedName>
        <fullName evidence="2">Uncharacterized protein</fullName>
    </submittedName>
</protein>
<dbReference type="Proteomes" id="UP000008281">
    <property type="component" value="Unassembled WGS sequence"/>
</dbReference>
<accession>E3NIH0</accession>
<evidence type="ECO:0000313" key="2">
    <source>
        <dbReference type="EMBL" id="EFO98990.1"/>
    </source>
</evidence>
<feature type="region of interest" description="Disordered" evidence="1">
    <location>
        <begin position="1"/>
        <end position="28"/>
    </location>
</feature>
<reference evidence="2" key="1">
    <citation type="submission" date="2007-07" db="EMBL/GenBank/DDBJ databases">
        <title>PCAP assembly of the Caenorhabditis remanei genome.</title>
        <authorList>
            <consortium name="The Caenorhabditis remanei Sequencing Consortium"/>
            <person name="Wilson R.K."/>
        </authorList>
    </citation>
    <scope>NUCLEOTIDE SEQUENCE [LARGE SCALE GENOMIC DNA]</scope>
    <source>
        <strain evidence="2">PB4641</strain>
    </source>
</reference>
<dbReference type="InParanoid" id="E3NIH0"/>